<dbReference type="PANTHER" id="PTHR43856">
    <property type="entry name" value="CARDIOLIPIN HYDROLASE"/>
    <property type="match status" value="1"/>
</dbReference>
<dbReference type="GO" id="GO:0016891">
    <property type="term" value="F:RNA endonuclease activity producing 5'-phosphomonoesters, hydrolytic mechanism"/>
    <property type="evidence" value="ECO:0007669"/>
    <property type="project" value="TreeGrafter"/>
</dbReference>
<comment type="similarity">
    <text evidence="2">Belongs to the phospholipase D family.</text>
</comment>
<dbReference type="GO" id="GO:0016042">
    <property type="term" value="P:lipid catabolic process"/>
    <property type="evidence" value="ECO:0007669"/>
    <property type="project" value="UniProtKB-KW"/>
</dbReference>
<evidence type="ECO:0000256" key="1">
    <source>
        <dbReference type="ARBA" id="ARBA00000798"/>
    </source>
</evidence>
<dbReference type="InterPro" id="IPR025202">
    <property type="entry name" value="PLD-like_dom"/>
</dbReference>
<evidence type="ECO:0000256" key="5">
    <source>
        <dbReference type="ARBA" id="ARBA00022963"/>
    </source>
</evidence>
<evidence type="ECO:0000313" key="11">
    <source>
        <dbReference type="Proteomes" id="UP000683575"/>
    </source>
</evidence>
<keyword evidence="6" id="KW-0443">Lipid metabolism</keyword>
<dbReference type="AlphaFoldDB" id="A0A975SXG0"/>
<sequence length="376" mass="41525">MLPWLVAAVTGPALLLGGVAPATGHDPVARTDSPGVARFNDPTGTERQQYALVRRVDRAVGRAPGGSTVRLAAYSFAMPSTAQALRRAHRRGVRVQVVVDDRSAQWGSVRALRRELGTSTRRHSFVRVCDHSCRGTTGNQHAKFVTISRSGRAADVVMVGSMNFTAYAAARQWQDLYVVRDDRRLFRQFRTLFRAMLRDEPQDPLALPSAGRGLRTDVAPSRGTDRLVRRLSLVRCRGAGDGTGWRGRTVLRVSMHAWNGERGVLLARRVADLRAQGCNVRVLAGVGFGRQVRAVLTRGRVPLRQTGVAGYTHEKLMYVSGRYAGSRGASLVWTGSHNWTDRSLHNDEVTLRVRGARAVAAYQRNFRRIWTASAPR</sequence>
<feature type="chain" id="PRO_5037791533" description="phospholipase D" evidence="8">
    <location>
        <begin position="23"/>
        <end position="376"/>
    </location>
</feature>
<comment type="catalytic activity">
    <reaction evidence="1">
        <text>a 1,2-diacyl-sn-glycero-3-phosphocholine + H2O = a 1,2-diacyl-sn-glycero-3-phosphate + choline + H(+)</text>
        <dbReference type="Rhea" id="RHEA:14445"/>
        <dbReference type="ChEBI" id="CHEBI:15354"/>
        <dbReference type="ChEBI" id="CHEBI:15377"/>
        <dbReference type="ChEBI" id="CHEBI:15378"/>
        <dbReference type="ChEBI" id="CHEBI:57643"/>
        <dbReference type="ChEBI" id="CHEBI:58608"/>
        <dbReference type="EC" id="3.1.4.4"/>
    </reaction>
</comment>
<feature type="domain" description="Phospholipase D-like" evidence="9">
    <location>
        <begin position="67"/>
        <end position="196"/>
    </location>
</feature>
<reference evidence="10" key="1">
    <citation type="submission" date="2021-06" db="EMBL/GenBank/DDBJ databases">
        <title>Complete genome sequence of Nocardioides sp. G188.</title>
        <authorList>
            <person name="Im W.-T."/>
        </authorList>
    </citation>
    <scope>NUCLEOTIDE SEQUENCE</scope>
    <source>
        <strain evidence="10">G188</strain>
    </source>
</reference>
<dbReference type="PANTHER" id="PTHR43856:SF1">
    <property type="entry name" value="MITOCHONDRIAL CARDIOLIPIN HYDROLASE"/>
    <property type="match status" value="1"/>
</dbReference>
<evidence type="ECO:0000256" key="8">
    <source>
        <dbReference type="SAM" id="SignalP"/>
    </source>
</evidence>
<accession>A0A975SXG0</accession>
<evidence type="ECO:0000256" key="2">
    <source>
        <dbReference type="ARBA" id="ARBA00008664"/>
    </source>
</evidence>
<dbReference type="KEGG" id="nps:KRR39_19510"/>
<dbReference type="Pfam" id="PF13091">
    <property type="entry name" value="PLDc_2"/>
    <property type="match status" value="2"/>
</dbReference>
<feature type="domain" description="Phospholipase D-like" evidence="9">
    <location>
        <begin position="267"/>
        <end position="370"/>
    </location>
</feature>
<proteinExistence type="inferred from homology"/>
<keyword evidence="4" id="KW-0378">Hydrolase</keyword>
<name>A0A975SXG0_9ACTN</name>
<feature type="signal peptide" evidence="8">
    <location>
        <begin position="1"/>
        <end position="22"/>
    </location>
</feature>
<dbReference type="Proteomes" id="UP000683575">
    <property type="component" value="Chromosome"/>
</dbReference>
<keyword evidence="5" id="KW-0442">Lipid degradation</keyword>
<gene>
    <name evidence="10" type="ORF">KRR39_19510</name>
</gene>
<dbReference type="EC" id="3.1.4.4" evidence="3"/>
<evidence type="ECO:0000313" key="10">
    <source>
        <dbReference type="EMBL" id="QWZ07587.1"/>
    </source>
</evidence>
<dbReference type="EMBL" id="CP077062">
    <property type="protein sequence ID" value="QWZ07587.1"/>
    <property type="molecule type" value="Genomic_DNA"/>
</dbReference>
<keyword evidence="11" id="KW-1185">Reference proteome</keyword>
<evidence type="ECO:0000256" key="4">
    <source>
        <dbReference type="ARBA" id="ARBA00022801"/>
    </source>
</evidence>
<evidence type="ECO:0000256" key="6">
    <source>
        <dbReference type="ARBA" id="ARBA00023098"/>
    </source>
</evidence>
<evidence type="ECO:0000256" key="7">
    <source>
        <dbReference type="SAM" id="MobiDB-lite"/>
    </source>
</evidence>
<dbReference type="GO" id="GO:0004630">
    <property type="term" value="F:phospholipase D activity"/>
    <property type="evidence" value="ECO:0007669"/>
    <property type="project" value="UniProtKB-EC"/>
</dbReference>
<evidence type="ECO:0000256" key="3">
    <source>
        <dbReference type="ARBA" id="ARBA00012027"/>
    </source>
</evidence>
<protein>
    <recommendedName>
        <fullName evidence="3">phospholipase D</fullName>
        <ecNumber evidence="3">3.1.4.4</ecNumber>
    </recommendedName>
</protein>
<organism evidence="10 11">
    <name type="scientific">Nocardioides panacis</name>
    <dbReference type="NCBI Taxonomy" id="2849501"/>
    <lineage>
        <taxon>Bacteria</taxon>
        <taxon>Bacillati</taxon>
        <taxon>Actinomycetota</taxon>
        <taxon>Actinomycetes</taxon>
        <taxon>Propionibacteriales</taxon>
        <taxon>Nocardioidaceae</taxon>
        <taxon>Nocardioides</taxon>
    </lineage>
</organism>
<feature type="region of interest" description="Disordered" evidence="7">
    <location>
        <begin position="24"/>
        <end position="44"/>
    </location>
</feature>
<dbReference type="RefSeq" id="WP_216939098.1">
    <property type="nucleotide sequence ID" value="NZ_CP077062.1"/>
</dbReference>
<evidence type="ECO:0000259" key="9">
    <source>
        <dbReference type="Pfam" id="PF13091"/>
    </source>
</evidence>
<dbReference type="InterPro" id="IPR051406">
    <property type="entry name" value="PLD_domain"/>
</dbReference>
<keyword evidence="8" id="KW-0732">Signal</keyword>